<name>A0AAD6VFG9_9AGAR</name>
<feature type="transmembrane region" description="Helical" evidence="2">
    <location>
        <begin position="118"/>
        <end position="138"/>
    </location>
</feature>
<keyword evidence="2" id="KW-1133">Transmembrane helix</keyword>
<accession>A0AAD6VFG9</accession>
<keyword evidence="2" id="KW-0472">Membrane</keyword>
<feature type="transmembrane region" description="Helical" evidence="2">
    <location>
        <begin position="29"/>
        <end position="48"/>
    </location>
</feature>
<keyword evidence="4" id="KW-1185">Reference proteome</keyword>
<feature type="transmembrane region" description="Helical" evidence="2">
    <location>
        <begin position="220"/>
        <end position="237"/>
    </location>
</feature>
<comment type="caution">
    <text evidence="3">The sequence shown here is derived from an EMBL/GenBank/DDBJ whole genome shotgun (WGS) entry which is preliminary data.</text>
</comment>
<gene>
    <name evidence="3" type="ORF">GGX14DRAFT_395919</name>
</gene>
<keyword evidence="2" id="KW-0812">Transmembrane</keyword>
<evidence type="ECO:0000256" key="2">
    <source>
        <dbReference type="SAM" id="Phobius"/>
    </source>
</evidence>
<dbReference type="AlphaFoldDB" id="A0AAD6VFG9"/>
<feature type="transmembrane region" description="Helical" evidence="2">
    <location>
        <begin position="86"/>
        <end position="106"/>
    </location>
</feature>
<dbReference type="EMBL" id="JARJCW010000034">
    <property type="protein sequence ID" value="KAJ7208263.1"/>
    <property type="molecule type" value="Genomic_DNA"/>
</dbReference>
<organism evidence="3 4">
    <name type="scientific">Mycena pura</name>
    <dbReference type="NCBI Taxonomy" id="153505"/>
    <lineage>
        <taxon>Eukaryota</taxon>
        <taxon>Fungi</taxon>
        <taxon>Dikarya</taxon>
        <taxon>Basidiomycota</taxon>
        <taxon>Agaricomycotina</taxon>
        <taxon>Agaricomycetes</taxon>
        <taxon>Agaricomycetidae</taxon>
        <taxon>Agaricales</taxon>
        <taxon>Marasmiineae</taxon>
        <taxon>Mycenaceae</taxon>
        <taxon>Mycena</taxon>
    </lineage>
</organism>
<proteinExistence type="predicted"/>
<sequence length="328" mass="36420">MNYTVGVVVFDDYWGMVLLRTVMSFDGRWGLVLATCAMVLFATLQLATEIELNVLAFRIFRLAVEGEMATNSTRAARALSSFDVMYIVYNFLLVANIIVTDSLLIYRCYIIWNRNIRVVTVPLLSLMVSAVLGFLCAYENGHSGNIHVDFRVVLGMVLLTNVVLMALTAGRIWSIRREVTGVLEPSIVRTYNTVIAIMQAPPSHSLGQIMTVSFVRLESGALYCISMVMYLVSVSVLEAEYFGLTMWHRKAPHPVLGIFRAAIPQIMNIAPTLVIVRVVLRLNVDNAAASSNRRTSKSSFGVRPSSFHIREPSPSSTEIISIEDSDGL</sequence>
<protein>
    <submittedName>
        <fullName evidence="3">Uncharacterized protein</fullName>
    </submittedName>
</protein>
<feature type="transmembrane region" description="Helical" evidence="2">
    <location>
        <begin position="257"/>
        <end position="280"/>
    </location>
</feature>
<reference evidence="3" key="1">
    <citation type="submission" date="2023-03" db="EMBL/GenBank/DDBJ databases">
        <title>Massive genome expansion in bonnet fungi (Mycena s.s.) driven by repeated elements and novel gene families across ecological guilds.</title>
        <authorList>
            <consortium name="Lawrence Berkeley National Laboratory"/>
            <person name="Harder C.B."/>
            <person name="Miyauchi S."/>
            <person name="Viragh M."/>
            <person name="Kuo A."/>
            <person name="Thoen E."/>
            <person name="Andreopoulos B."/>
            <person name="Lu D."/>
            <person name="Skrede I."/>
            <person name="Drula E."/>
            <person name="Henrissat B."/>
            <person name="Morin E."/>
            <person name="Kohler A."/>
            <person name="Barry K."/>
            <person name="LaButti K."/>
            <person name="Morin E."/>
            <person name="Salamov A."/>
            <person name="Lipzen A."/>
            <person name="Mereny Z."/>
            <person name="Hegedus B."/>
            <person name="Baldrian P."/>
            <person name="Stursova M."/>
            <person name="Weitz H."/>
            <person name="Taylor A."/>
            <person name="Grigoriev I.V."/>
            <person name="Nagy L.G."/>
            <person name="Martin F."/>
            <person name="Kauserud H."/>
        </authorList>
    </citation>
    <scope>NUCLEOTIDE SEQUENCE</scope>
    <source>
        <strain evidence="3">9144</strain>
    </source>
</reference>
<evidence type="ECO:0000313" key="4">
    <source>
        <dbReference type="Proteomes" id="UP001219525"/>
    </source>
</evidence>
<evidence type="ECO:0000256" key="1">
    <source>
        <dbReference type="SAM" id="MobiDB-lite"/>
    </source>
</evidence>
<dbReference type="Proteomes" id="UP001219525">
    <property type="component" value="Unassembled WGS sequence"/>
</dbReference>
<feature type="region of interest" description="Disordered" evidence="1">
    <location>
        <begin position="294"/>
        <end position="317"/>
    </location>
</feature>
<evidence type="ECO:0000313" key="3">
    <source>
        <dbReference type="EMBL" id="KAJ7208263.1"/>
    </source>
</evidence>
<feature type="transmembrane region" description="Helical" evidence="2">
    <location>
        <begin position="150"/>
        <end position="169"/>
    </location>
</feature>